<name>A0A4W5RYD0_9TELE</name>
<accession>A0A4W5RYD0</accession>
<feature type="compositionally biased region" description="Polar residues" evidence="1">
    <location>
        <begin position="151"/>
        <end position="172"/>
    </location>
</feature>
<organism evidence="2 3">
    <name type="scientific">Hucho hucho</name>
    <name type="common">huchen</name>
    <dbReference type="NCBI Taxonomy" id="62062"/>
    <lineage>
        <taxon>Eukaryota</taxon>
        <taxon>Metazoa</taxon>
        <taxon>Chordata</taxon>
        <taxon>Craniata</taxon>
        <taxon>Vertebrata</taxon>
        <taxon>Euteleostomi</taxon>
        <taxon>Actinopterygii</taxon>
        <taxon>Neopterygii</taxon>
        <taxon>Teleostei</taxon>
        <taxon>Protacanthopterygii</taxon>
        <taxon>Salmoniformes</taxon>
        <taxon>Salmonidae</taxon>
        <taxon>Salmoninae</taxon>
        <taxon>Hucho</taxon>
    </lineage>
</organism>
<feature type="compositionally biased region" description="Polar residues" evidence="1">
    <location>
        <begin position="117"/>
        <end position="142"/>
    </location>
</feature>
<dbReference type="GeneTree" id="ENSGT00390000011620"/>
<evidence type="ECO:0000313" key="3">
    <source>
        <dbReference type="Proteomes" id="UP000314982"/>
    </source>
</evidence>
<dbReference type="Proteomes" id="UP000314982">
    <property type="component" value="Unassembled WGS sequence"/>
</dbReference>
<feature type="compositionally biased region" description="Low complexity" evidence="1">
    <location>
        <begin position="98"/>
        <end position="116"/>
    </location>
</feature>
<proteinExistence type="predicted"/>
<reference evidence="2" key="2">
    <citation type="submission" date="2025-08" db="UniProtKB">
        <authorList>
            <consortium name="Ensembl"/>
        </authorList>
    </citation>
    <scope>IDENTIFICATION</scope>
</reference>
<protein>
    <submittedName>
        <fullName evidence="2">Uncharacterized protein</fullName>
    </submittedName>
</protein>
<keyword evidence="3" id="KW-1185">Reference proteome</keyword>
<sequence>MAGTSDPLEDMLFSEVDEKAVSDLVGSLESQLVGRSNPADTQAENRGVGSTVTANHHLGKTLPAQVSNVTTLVQQQQQQGQHKAGMHQEMNSKEISSEKTVTSSSLSSIPSFEEASTTSGTGVNTTKSGLQSHGTSSITTLPASGGVATSPLVSSTTTSRGSALASGQTSTDSVDHPRKLITASLRSASAGIQSLNGTGGAVTSRNNPPAAGTDALIKNVSTVSSSASAANSSRTVDVTSCVNTTNFTLTSSSISSTQSAIPLDKGTPTIALQRLPSHIVASIAQNGNGTTVSALVKQGAIGPITSAAASQVNHKKEGSEAKSDAPVQSKIVMSSPLGVVNSVINSVSSPSSVFNLAATSTASYVMAKPAVNVVGQTVSTTVGMVRPASPAVATATQPQLQPGVPAAQTIVAPQLIVRPPQQQQTTIQLPPGFTIPPESFKPQLNGEEKFHGVQETPGPGTSLSGNL</sequence>
<dbReference type="Ensembl" id="ENSHHUT00000094323.1">
    <property type="protein sequence ID" value="ENSHHUP00000091503.1"/>
    <property type="gene ID" value="ENSHHUG00000052789.1"/>
</dbReference>
<reference evidence="3" key="1">
    <citation type="submission" date="2018-06" db="EMBL/GenBank/DDBJ databases">
        <title>Genome assembly of Danube salmon.</title>
        <authorList>
            <person name="Macqueen D.J."/>
            <person name="Gundappa M.K."/>
        </authorList>
    </citation>
    <scope>NUCLEOTIDE SEQUENCE [LARGE SCALE GENOMIC DNA]</scope>
</reference>
<evidence type="ECO:0000256" key="1">
    <source>
        <dbReference type="SAM" id="MobiDB-lite"/>
    </source>
</evidence>
<evidence type="ECO:0000313" key="2">
    <source>
        <dbReference type="Ensembl" id="ENSHHUP00000091503.1"/>
    </source>
</evidence>
<dbReference type="AlphaFoldDB" id="A0A4W5RYD0"/>
<feature type="region of interest" description="Disordered" evidence="1">
    <location>
        <begin position="71"/>
        <end position="176"/>
    </location>
</feature>
<reference evidence="2" key="3">
    <citation type="submission" date="2025-09" db="UniProtKB">
        <authorList>
            <consortium name="Ensembl"/>
        </authorList>
    </citation>
    <scope>IDENTIFICATION</scope>
</reference>